<keyword evidence="1 2" id="KW-0238">DNA-binding</keyword>
<keyword evidence="6" id="KW-1185">Reference proteome</keyword>
<dbReference type="InterPro" id="IPR012340">
    <property type="entry name" value="NA-bd_OB-fold"/>
</dbReference>
<accession>A0A5N5RD96</accession>
<reference evidence="5 6" key="1">
    <citation type="journal article" date="2019" name="Int. J. Syst. Evol. Microbiol.">
        <title>Bifidobacterium jacchi sp. nov., isolated from the faeces of a baby common marmoset (Callithrix jacchus).</title>
        <authorList>
            <person name="Modesto M."/>
            <person name="Watanabe K."/>
            <person name="Arita M."/>
            <person name="Satti M."/>
            <person name="Oki K."/>
            <person name="Sciavilla P."/>
            <person name="Patavino C."/>
            <person name="Camma C."/>
            <person name="Michelini S."/>
            <person name="Sgorbati B."/>
            <person name="Mattarelli P."/>
        </authorList>
    </citation>
    <scope>NUCLEOTIDE SEQUENCE [LARGE SCALE GENOMIC DNA]</scope>
    <source>
        <strain evidence="5 6">MRM 9.3</strain>
    </source>
</reference>
<dbReference type="GO" id="GO:0006260">
    <property type="term" value="P:DNA replication"/>
    <property type="evidence" value="ECO:0007669"/>
    <property type="project" value="InterPro"/>
</dbReference>
<dbReference type="Proteomes" id="UP000326336">
    <property type="component" value="Unassembled WGS sequence"/>
</dbReference>
<evidence type="ECO:0000256" key="3">
    <source>
        <dbReference type="RuleBase" id="RU000524"/>
    </source>
</evidence>
<evidence type="ECO:0000313" key="6">
    <source>
        <dbReference type="Proteomes" id="UP000326336"/>
    </source>
</evidence>
<feature type="region of interest" description="Disordered" evidence="4">
    <location>
        <begin position="208"/>
        <end position="254"/>
    </location>
</feature>
<evidence type="ECO:0000256" key="4">
    <source>
        <dbReference type="SAM" id="MobiDB-lite"/>
    </source>
</evidence>
<dbReference type="RefSeq" id="WP_151917524.1">
    <property type="nucleotide sequence ID" value="NZ_RQSP01000052.1"/>
</dbReference>
<dbReference type="AlphaFoldDB" id="A0A5N5RD96"/>
<protein>
    <recommendedName>
        <fullName evidence="2 3">Single-stranded DNA-binding protein</fullName>
        <shortName evidence="2">SSB</shortName>
    </recommendedName>
</protein>
<dbReference type="OrthoDB" id="9809878at2"/>
<feature type="compositionally biased region" description="Gly residues" evidence="4">
    <location>
        <begin position="230"/>
        <end position="254"/>
    </location>
</feature>
<dbReference type="GO" id="GO:0003697">
    <property type="term" value="F:single-stranded DNA binding"/>
    <property type="evidence" value="ECO:0007669"/>
    <property type="project" value="UniProtKB-UniRule"/>
</dbReference>
<feature type="compositionally biased region" description="Polar residues" evidence="4">
    <location>
        <begin position="116"/>
        <end position="127"/>
    </location>
</feature>
<dbReference type="PANTHER" id="PTHR10302">
    <property type="entry name" value="SINGLE-STRANDED DNA-BINDING PROTEIN"/>
    <property type="match status" value="1"/>
</dbReference>
<comment type="subunit">
    <text evidence="2">Homotetramer.</text>
</comment>
<dbReference type="NCBIfam" id="NF005851">
    <property type="entry name" value="PRK07772.1"/>
    <property type="match status" value="1"/>
</dbReference>
<evidence type="ECO:0000256" key="2">
    <source>
        <dbReference type="HAMAP-Rule" id="MF_00984"/>
    </source>
</evidence>
<dbReference type="PANTHER" id="PTHR10302:SF27">
    <property type="entry name" value="SINGLE-STRANDED DNA-BINDING PROTEIN"/>
    <property type="match status" value="1"/>
</dbReference>
<dbReference type="NCBIfam" id="TIGR00621">
    <property type="entry name" value="ssb"/>
    <property type="match status" value="1"/>
</dbReference>
<gene>
    <name evidence="5" type="primary">ssb</name>
    <name evidence="5" type="ORF">EHS19_09575</name>
</gene>
<dbReference type="SUPFAM" id="SSF50249">
    <property type="entry name" value="Nucleic acid-binding proteins"/>
    <property type="match status" value="1"/>
</dbReference>
<sequence>MAGETIITVVGNLTRDPELRTIASGSTVVNFTIAASTRTFNRNTNQWEDGDTLFMNCSAWDGRTSSLASNIAASLSKGMRVIAQGRLSQRSYQAQDGSQRTVVELRVDEIGPSLTRATAQVTRQTSQGGFAGRNDGGANAGNGGYGGGYNGGGYTGGANAGNGGYGNNGYGNGGNAGHAGGNAGNGGQNHGGNGGYSGGAGYQGGAGYSGGASAAQQSAPATDPWASGSGDDGGFSSFGGSTDFGGGSGDEPEF</sequence>
<dbReference type="InterPro" id="IPR000424">
    <property type="entry name" value="Primosome_PriB/ssb"/>
</dbReference>
<dbReference type="CDD" id="cd04496">
    <property type="entry name" value="SSB_OBF"/>
    <property type="match status" value="1"/>
</dbReference>
<dbReference type="EMBL" id="RQSP01000052">
    <property type="protein sequence ID" value="KAB5604855.1"/>
    <property type="molecule type" value="Genomic_DNA"/>
</dbReference>
<organism evidence="5 6">
    <name type="scientific">Bifidobacterium jacchi</name>
    <dbReference type="NCBI Taxonomy" id="2490545"/>
    <lineage>
        <taxon>Bacteria</taxon>
        <taxon>Bacillati</taxon>
        <taxon>Actinomycetota</taxon>
        <taxon>Actinomycetes</taxon>
        <taxon>Bifidobacteriales</taxon>
        <taxon>Bifidobacteriaceae</taxon>
        <taxon>Bifidobacterium</taxon>
    </lineage>
</organism>
<dbReference type="HAMAP" id="MF_00984">
    <property type="entry name" value="SSB"/>
    <property type="match status" value="1"/>
</dbReference>
<comment type="caution">
    <text evidence="2">Lacks conserved residue(s) required for the propagation of feature annotation.</text>
</comment>
<dbReference type="GO" id="GO:0009295">
    <property type="term" value="C:nucleoid"/>
    <property type="evidence" value="ECO:0007669"/>
    <property type="project" value="TreeGrafter"/>
</dbReference>
<proteinExistence type="inferred from homology"/>
<name>A0A5N5RD96_9BIFI</name>
<evidence type="ECO:0000313" key="5">
    <source>
        <dbReference type="EMBL" id="KAB5604855.1"/>
    </source>
</evidence>
<dbReference type="Gene3D" id="2.40.50.140">
    <property type="entry name" value="Nucleic acid-binding proteins"/>
    <property type="match status" value="1"/>
</dbReference>
<dbReference type="PROSITE" id="PS50935">
    <property type="entry name" value="SSB"/>
    <property type="match status" value="1"/>
</dbReference>
<feature type="compositionally biased region" description="Gly residues" evidence="4">
    <location>
        <begin position="129"/>
        <end position="138"/>
    </location>
</feature>
<evidence type="ECO:0000256" key="1">
    <source>
        <dbReference type="ARBA" id="ARBA00023125"/>
    </source>
</evidence>
<dbReference type="InterPro" id="IPR011344">
    <property type="entry name" value="ssDNA-bd"/>
</dbReference>
<feature type="region of interest" description="Disordered" evidence="4">
    <location>
        <begin position="116"/>
        <end position="138"/>
    </location>
</feature>
<dbReference type="Pfam" id="PF00436">
    <property type="entry name" value="SSB"/>
    <property type="match status" value="1"/>
</dbReference>
<comment type="caution">
    <text evidence="5">The sequence shown here is derived from an EMBL/GenBank/DDBJ whole genome shotgun (WGS) entry which is preliminary data.</text>
</comment>